<feature type="transmembrane region" description="Helical" evidence="9">
    <location>
        <begin position="115"/>
        <end position="133"/>
    </location>
</feature>
<dbReference type="Gene3D" id="3.30.70.1350">
    <property type="entry name" value="Cation efflux protein, cytoplasmic domain"/>
    <property type="match status" value="1"/>
</dbReference>
<name>A0A068SR84_NEOGA</name>
<evidence type="ECO:0000256" key="5">
    <source>
        <dbReference type="ARBA" id="ARBA00022692"/>
    </source>
</evidence>
<dbReference type="SUPFAM" id="SSF160240">
    <property type="entry name" value="Cation efflux protein cytoplasmic domain-like"/>
    <property type="match status" value="1"/>
</dbReference>
<keyword evidence="4" id="KW-1003">Cell membrane</keyword>
<dbReference type="SUPFAM" id="SSF161111">
    <property type="entry name" value="Cation efflux protein transmembrane domain-like"/>
    <property type="match status" value="1"/>
</dbReference>
<dbReference type="GO" id="GO:0015086">
    <property type="term" value="F:cadmium ion transmembrane transporter activity"/>
    <property type="evidence" value="ECO:0007669"/>
    <property type="project" value="TreeGrafter"/>
</dbReference>
<feature type="transmembrane region" description="Helical" evidence="9">
    <location>
        <begin position="153"/>
        <end position="173"/>
    </location>
</feature>
<feature type="transmembrane region" description="Helical" evidence="9">
    <location>
        <begin position="47"/>
        <end position="68"/>
    </location>
</feature>
<evidence type="ECO:0000313" key="13">
    <source>
        <dbReference type="Proteomes" id="UP000028181"/>
    </source>
</evidence>
<dbReference type="InterPro" id="IPR002524">
    <property type="entry name" value="Cation_efflux"/>
</dbReference>
<keyword evidence="3" id="KW-0813">Transport</keyword>
<evidence type="ECO:0000256" key="1">
    <source>
        <dbReference type="ARBA" id="ARBA00004651"/>
    </source>
</evidence>
<evidence type="ECO:0000259" key="11">
    <source>
        <dbReference type="Pfam" id="PF16916"/>
    </source>
</evidence>
<dbReference type="FunFam" id="3.30.70.1350:FF:000002">
    <property type="entry name" value="Ferrous-iron efflux pump FieF"/>
    <property type="match status" value="1"/>
</dbReference>
<accession>A0A068SR84</accession>
<dbReference type="InterPro" id="IPR027469">
    <property type="entry name" value="Cation_efflux_TMD_sf"/>
</dbReference>
<protein>
    <recommendedName>
        <fullName evidence="8">Protein p34</fullName>
    </recommendedName>
</protein>
<evidence type="ECO:0000256" key="9">
    <source>
        <dbReference type="SAM" id="Phobius"/>
    </source>
</evidence>
<keyword evidence="13" id="KW-1185">Reference proteome</keyword>
<keyword evidence="7 9" id="KW-0472">Membrane</keyword>
<dbReference type="PANTHER" id="PTHR43840">
    <property type="entry name" value="MITOCHONDRIAL METAL TRANSPORTER 1-RELATED"/>
    <property type="match status" value="1"/>
</dbReference>
<dbReference type="GO" id="GO:0005886">
    <property type="term" value="C:plasma membrane"/>
    <property type="evidence" value="ECO:0007669"/>
    <property type="project" value="UniProtKB-SubCell"/>
</dbReference>
<feature type="transmembrane region" description="Helical" evidence="9">
    <location>
        <begin position="193"/>
        <end position="211"/>
    </location>
</feature>
<dbReference type="GO" id="GO:0015341">
    <property type="term" value="F:zinc efflux antiporter activity"/>
    <property type="evidence" value="ECO:0007669"/>
    <property type="project" value="TreeGrafter"/>
</dbReference>
<organism evidence="12 13">
    <name type="scientific">Neorhizobium galegae bv. orientalis str. HAMBI 540</name>
    <dbReference type="NCBI Taxonomy" id="1028800"/>
    <lineage>
        <taxon>Bacteria</taxon>
        <taxon>Pseudomonadati</taxon>
        <taxon>Pseudomonadota</taxon>
        <taxon>Alphaproteobacteria</taxon>
        <taxon>Hyphomicrobiales</taxon>
        <taxon>Rhizobiaceae</taxon>
        <taxon>Rhizobium/Agrobacterium group</taxon>
        <taxon>Neorhizobium</taxon>
    </lineage>
</organism>
<dbReference type="AlphaFoldDB" id="A0A068SR84"/>
<evidence type="ECO:0000256" key="2">
    <source>
        <dbReference type="ARBA" id="ARBA00008114"/>
    </source>
</evidence>
<dbReference type="eggNOG" id="COG0053">
    <property type="taxonomic scope" value="Bacteria"/>
</dbReference>
<sequence length="340" mass="36433">MQAIRNRRSETISLRRFRRFGPSVLQIIRTRKKEDIVAREVKIVERLAFWGMPLSLGVMSLKMLAWWVTGSVALLSDGLESFVNVAAAFIAYFVIRYAQRPADHDHQFGHHKAEYISAVVEGGLIIVAAFLIISEAWDGLLAPKLPDAPVLGLAINGLAAVINAVWATTLIRIGTAHYSPAMAADGQHIMSDVVTSAGVFVGLVLAVATGYAILDPVLAILVAINILWQGYKVIAHSIGGLMDRALEPDEEAAVREAIATHSVGALGVHDLKSRRAGAAVFIDFHLVVPAGMSVAEAHAICDRLEDAIKASIAGATLAIHVEPEGERAHGQKVDVEGTGK</sequence>
<evidence type="ECO:0000256" key="3">
    <source>
        <dbReference type="ARBA" id="ARBA00022448"/>
    </source>
</evidence>
<dbReference type="EMBL" id="HG938353">
    <property type="protein sequence ID" value="CDN48733.1"/>
    <property type="molecule type" value="Genomic_DNA"/>
</dbReference>
<evidence type="ECO:0000259" key="10">
    <source>
        <dbReference type="Pfam" id="PF01545"/>
    </source>
</evidence>
<evidence type="ECO:0000256" key="7">
    <source>
        <dbReference type="ARBA" id="ARBA00023136"/>
    </source>
</evidence>
<dbReference type="InterPro" id="IPR036837">
    <property type="entry name" value="Cation_efflux_CTD_sf"/>
</dbReference>
<evidence type="ECO:0000256" key="8">
    <source>
        <dbReference type="ARBA" id="ARBA00068882"/>
    </source>
</evidence>
<evidence type="ECO:0000313" key="12">
    <source>
        <dbReference type="EMBL" id="CDN48733.1"/>
    </source>
</evidence>
<dbReference type="InterPro" id="IPR027470">
    <property type="entry name" value="Cation_efflux_CTD"/>
</dbReference>
<feature type="domain" description="Cation efflux protein cytoplasmic" evidence="11">
    <location>
        <begin position="247"/>
        <end position="324"/>
    </location>
</feature>
<dbReference type="PATRIC" id="fig|1028800.3.peg.2596"/>
<dbReference type="Pfam" id="PF01545">
    <property type="entry name" value="Cation_efflux"/>
    <property type="match status" value="1"/>
</dbReference>
<dbReference type="Proteomes" id="UP000028181">
    <property type="component" value="Chromosome I"/>
</dbReference>
<dbReference type="Gene3D" id="1.20.1510.10">
    <property type="entry name" value="Cation efflux protein transmembrane domain"/>
    <property type="match status" value="1"/>
</dbReference>
<keyword evidence="5 9" id="KW-0812">Transmembrane</keyword>
<dbReference type="HOGENOM" id="CLU_013430_3_0_5"/>
<feature type="domain" description="Cation efflux protein transmembrane" evidence="10">
    <location>
        <begin position="55"/>
        <end position="242"/>
    </location>
</feature>
<dbReference type="InterPro" id="IPR058533">
    <property type="entry name" value="Cation_efflux_TM"/>
</dbReference>
<proteinExistence type="inferred from homology"/>
<dbReference type="PANTHER" id="PTHR43840:SF15">
    <property type="entry name" value="MITOCHONDRIAL METAL TRANSPORTER 1-RELATED"/>
    <property type="match status" value="1"/>
</dbReference>
<dbReference type="NCBIfam" id="TIGR01297">
    <property type="entry name" value="CDF"/>
    <property type="match status" value="1"/>
</dbReference>
<dbReference type="GO" id="GO:0015093">
    <property type="term" value="F:ferrous iron transmembrane transporter activity"/>
    <property type="evidence" value="ECO:0007669"/>
    <property type="project" value="TreeGrafter"/>
</dbReference>
<gene>
    <name evidence="12" type="ORF">RG540_CH25670</name>
</gene>
<keyword evidence="6 9" id="KW-1133">Transmembrane helix</keyword>
<dbReference type="Pfam" id="PF16916">
    <property type="entry name" value="ZT_dimer"/>
    <property type="match status" value="1"/>
</dbReference>
<evidence type="ECO:0000256" key="4">
    <source>
        <dbReference type="ARBA" id="ARBA00022475"/>
    </source>
</evidence>
<evidence type="ECO:0000256" key="6">
    <source>
        <dbReference type="ARBA" id="ARBA00022989"/>
    </source>
</evidence>
<dbReference type="KEGG" id="ngg:RG540_CH25670"/>
<reference evidence="13" key="1">
    <citation type="journal article" date="2014" name="BMC Genomics">
        <title>Genome sequencing of two Neorhizobium galegae strains reveals a noeT gene responsible for the unusual acetylation of the nodulation factors.</title>
        <authorList>
            <person name="Osterman J."/>
            <person name="Marsh J."/>
            <person name="Laine P.K."/>
            <person name="Zeng Z."/>
            <person name="Alatalo E."/>
            <person name="Sullivan J.T."/>
            <person name="Young J.P."/>
            <person name="Thomas-Oates J."/>
            <person name="Paulin L."/>
            <person name="Lindstrom K."/>
        </authorList>
    </citation>
    <scope>NUCLEOTIDE SEQUENCE [LARGE SCALE GENOMIC DNA]</scope>
    <source>
        <strain evidence="13">HAMBI 540</strain>
    </source>
</reference>
<feature type="transmembrane region" description="Helical" evidence="9">
    <location>
        <begin position="74"/>
        <end position="95"/>
    </location>
</feature>
<comment type="subcellular location">
    <subcellularLocation>
        <location evidence="1">Cell membrane</location>
        <topology evidence="1">Multi-pass membrane protein</topology>
    </subcellularLocation>
</comment>
<comment type="similarity">
    <text evidence="2">Belongs to the cation diffusion facilitator (CDF) transporter (TC 2.A.4) family.</text>
</comment>
<dbReference type="InterPro" id="IPR050291">
    <property type="entry name" value="CDF_Transporter"/>
</dbReference>
<dbReference type="GO" id="GO:0006882">
    <property type="term" value="P:intracellular zinc ion homeostasis"/>
    <property type="evidence" value="ECO:0007669"/>
    <property type="project" value="TreeGrafter"/>
</dbReference>